<keyword evidence="1" id="KW-1133">Transmembrane helix</keyword>
<dbReference type="RefSeq" id="WP_133614082.1">
    <property type="nucleotide sequence ID" value="NZ_SNYW01000009.1"/>
</dbReference>
<dbReference type="GO" id="GO:0020037">
    <property type="term" value="F:heme binding"/>
    <property type="evidence" value="ECO:0007669"/>
    <property type="project" value="InterPro"/>
</dbReference>
<evidence type="ECO:0000313" key="3">
    <source>
        <dbReference type="EMBL" id="TDQ81534.1"/>
    </source>
</evidence>
<accession>A0A4R6WQR2</accession>
<dbReference type="AlphaFoldDB" id="A0A4R6WQR2"/>
<dbReference type="InterPro" id="IPR002541">
    <property type="entry name" value="Cyt_c_assembly"/>
</dbReference>
<dbReference type="GO" id="GO:0017004">
    <property type="term" value="P:cytochrome complex assembly"/>
    <property type="evidence" value="ECO:0007669"/>
    <property type="project" value="InterPro"/>
</dbReference>
<feature type="transmembrane region" description="Helical" evidence="1">
    <location>
        <begin position="181"/>
        <end position="202"/>
    </location>
</feature>
<feature type="transmembrane region" description="Helical" evidence="1">
    <location>
        <begin position="93"/>
        <end position="113"/>
    </location>
</feature>
<feature type="transmembrane region" description="Helical" evidence="1">
    <location>
        <begin position="61"/>
        <end position="81"/>
    </location>
</feature>
<feature type="domain" description="Cytochrome c assembly protein" evidence="2">
    <location>
        <begin position="35"/>
        <end position="265"/>
    </location>
</feature>
<dbReference type="EMBL" id="SNYW01000009">
    <property type="protein sequence ID" value="TDQ81534.1"/>
    <property type="molecule type" value="Genomic_DNA"/>
</dbReference>
<evidence type="ECO:0000256" key="1">
    <source>
        <dbReference type="SAM" id="Phobius"/>
    </source>
</evidence>
<dbReference type="PANTHER" id="PTHR38034">
    <property type="entry name" value="INNER MEMBRANE PROTEIN YPJD"/>
    <property type="match status" value="1"/>
</dbReference>
<comment type="caution">
    <text evidence="3">The sequence shown here is derived from an EMBL/GenBank/DDBJ whole genome shotgun (WGS) entry which is preliminary data.</text>
</comment>
<keyword evidence="1" id="KW-0812">Transmembrane</keyword>
<evidence type="ECO:0000259" key="2">
    <source>
        <dbReference type="Pfam" id="PF01578"/>
    </source>
</evidence>
<evidence type="ECO:0000313" key="4">
    <source>
        <dbReference type="Proteomes" id="UP000295783"/>
    </source>
</evidence>
<protein>
    <submittedName>
        <fullName evidence="3">ABC-type uncharacterized transport system permease subunit</fullName>
    </submittedName>
</protein>
<dbReference type="InterPro" id="IPR052372">
    <property type="entry name" value="YpjD/HemX"/>
</dbReference>
<dbReference type="OrthoDB" id="7332097at2"/>
<keyword evidence="1" id="KW-0472">Membrane</keyword>
<reference evidence="3 4" key="1">
    <citation type="submission" date="2019-03" db="EMBL/GenBank/DDBJ databases">
        <title>Genomic Encyclopedia of Type Strains, Phase III (KMG-III): the genomes of soil and plant-associated and newly described type strains.</title>
        <authorList>
            <person name="Whitman W."/>
        </authorList>
    </citation>
    <scope>NUCLEOTIDE SEQUENCE [LARGE SCALE GENOMIC DNA]</scope>
    <source>
        <strain evidence="3 4">CGMCC 1.7660</strain>
    </source>
</reference>
<proteinExistence type="predicted"/>
<dbReference type="Pfam" id="PF01578">
    <property type="entry name" value="Cytochrom_C_asm"/>
    <property type="match status" value="1"/>
</dbReference>
<keyword evidence="4" id="KW-1185">Reference proteome</keyword>
<dbReference type="Proteomes" id="UP000295783">
    <property type="component" value="Unassembled WGS sequence"/>
</dbReference>
<feature type="transmembrane region" description="Helical" evidence="1">
    <location>
        <begin position="125"/>
        <end position="151"/>
    </location>
</feature>
<organism evidence="3 4">
    <name type="scientific">Dongia mobilis</name>
    <dbReference type="NCBI Taxonomy" id="578943"/>
    <lineage>
        <taxon>Bacteria</taxon>
        <taxon>Pseudomonadati</taxon>
        <taxon>Pseudomonadota</taxon>
        <taxon>Alphaproteobacteria</taxon>
        <taxon>Rhodospirillales</taxon>
        <taxon>Dongiaceae</taxon>
        <taxon>Dongia</taxon>
    </lineage>
</organism>
<dbReference type="PANTHER" id="PTHR38034:SF1">
    <property type="entry name" value="INNER MEMBRANE PROTEIN YPJD"/>
    <property type="match status" value="1"/>
</dbReference>
<feature type="transmembrane region" description="Helical" evidence="1">
    <location>
        <begin position="34"/>
        <end position="55"/>
    </location>
</feature>
<name>A0A4R6WQR2_9PROT</name>
<feature type="transmembrane region" description="Helical" evidence="1">
    <location>
        <begin position="6"/>
        <end position="27"/>
    </location>
</feature>
<feature type="transmembrane region" description="Helical" evidence="1">
    <location>
        <begin position="241"/>
        <end position="259"/>
    </location>
</feature>
<gene>
    <name evidence="3" type="ORF">A8950_2603</name>
</gene>
<feature type="transmembrane region" description="Helical" evidence="1">
    <location>
        <begin position="214"/>
        <end position="234"/>
    </location>
</feature>
<sequence length="268" mass="28660">MRAMPSHISLQIVGLVSLLPLCVLALTARLRRDIFFWALLLGCALVCLSVFGRSISDGWQAGFSAALWASMAVSLVVFIGVSLANREAYRLSALLLPYLAALALLALLFSAYAEAAPEIGSAAWFQAHVLLALASYGILTVGAIAGLAVLLQERALKQRQSGWSERALPPLLVAENLQIRLLTWAAAFMAAALASGFANSLMGNGTWLQLSHKVLLSVLAFAVLLALLIVHRVTGLRGRRAARWVLAGYLLLTLGYPGVKFVKDVLIG</sequence>